<dbReference type="EMBL" id="BLXT01000255">
    <property type="protein sequence ID" value="GFN75177.1"/>
    <property type="molecule type" value="Genomic_DNA"/>
</dbReference>
<name>A0AAV3XY71_9GAST</name>
<gene>
    <name evidence="2" type="ORF">PoB_000168300</name>
</gene>
<reference evidence="2 3" key="1">
    <citation type="journal article" date="2021" name="Elife">
        <title>Chloroplast acquisition without the gene transfer in kleptoplastic sea slugs, Plakobranchus ocellatus.</title>
        <authorList>
            <person name="Maeda T."/>
            <person name="Takahashi S."/>
            <person name="Yoshida T."/>
            <person name="Shimamura S."/>
            <person name="Takaki Y."/>
            <person name="Nagai Y."/>
            <person name="Toyoda A."/>
            <person name="Suzuki Y."/>
            <person name="Arimoto A."/>
            <person name="Ishii H."/>
            <person name="Satoh N."/>
            <person name="Nishiyama T."/>
            <person name="Hasebe M."/>
            <person name="Maruyama T."/>
            <person name="Minagawa J."/>
            <person name="Obokata J."/>
            <person name="Shigenobu S."/>
        </authorList>
    </citation>
    <scope>NUCLEOTIDE SEQUENCE [LARGE SCALE GENOMIC DNA]</scope>
</reference>
<comment type="caution">
    <text evidence="2">The sequence shown here is derived from an EMBL/GenBank/DDBJ whole genome shotgun (WGS) entry which is preliminary data.</text>
</comment>
<accession>A0AAV3XY71</accession>
<keyword evidence="3" id="KW-1185">Reference proteome</keyword>
<dbReference type="AlphaFoldDB" id="A0AAV3XY71"/>
<sequence length="86" mass="10292">MRSIEKKIDLCMFDIYVNEYYDHYSFFVQKSNKPDLQSFSYGSSHHRAQDCHYEQKTATQDGYRGDQKDRPSRTVRARPVRKHVIS</sequence>
<protein>
    <submittedName>
        <fullName evidence="2">Uncharacterized protein</fullName>
    </submittedName>
</protein>
<evidence type="ECO:0000313" key="3">
    <source>
        <dbReference type="Proteomes" id="UP000735302"/>
    </source>
</evidence>
<dbReference type="Proteomes" id="UP000735302">
    <property type="component" value="Unassembled WGS sequence"/>
</dbReference>
<evidence type="ECO:0000313" key="2">
    <source>
        <dbReference type="EMBL" id="GFN75177.1"/>
    </source>
</evidence>
<feature type="compositionally biased region" description="Basic residues" evidence="1">
    <location>
        <begin position="73"/>
        <end position="86"/>
    </location>
</feature>
<proteinExistence type="predicted"/>
<feature type="compositionally biased region" description="Basic and acidic residues" evidence="1">
    <location>
        <begin position="63"/>
        <end position="72"/>
    </location>
</feature>
<evidence type="ECO:0000256" key="1">
    <source>
        <dbReference type="SAM" id="MobiDB-lite"/>
    </source>
</evidence>
<organism evidence="2 3">
    <name type="scientific">Plakobranchus ocellatus</name>
    <dbReference type="NCBI Taxonomy" id="259542"/>
    <lineage>
        <taxon>Eukaryota</taxon>
        <taxon>Metazoa</taxon>
        <taxon>Spiralia</taxon>
        <taxon>Lophotrochozoa</taxon>
        <taxon>Mollusca</taxon>
        <taxon>Gastropoda</taxon>
        <taxon>Heterobranchia</taxon>
        <taxon>Euthyneura</taxon>
        <taxon>Panpulmonata</taxon>
        <taxon>Sacoglossa</taxon>
        <taxon>Placobranchoidea</taxon>
        <taxon>Plakobranchidae</taxon>
        <taxon>Plakobranchus</taxon>
    </lineage>
</organism>
<feature type="region of interest" description="Disordered" evidence="1">
    <location>
        <begin position="50"/>
        <end position="86"/>
    </location>
</feature>